<dbReference type="EMBL" id="UINC01160066">
    <property type="protein sequence ID" value="SVD58498.1"/>
    <property type="molecule type" value="Genomic_DNA"/>
</dbReference>
<sequence>MKGENTDGHNYIKQALDAGATACIVERDGDIYNSVFKVSSTRDFLNKIASMYRGNFTCPVIGITGSNGKTTTKDLLAHVFTADRKVMFTRGNFNSTIGVPLSIFECGKDVDIAIIEMGASRPGEVEYICNIAQPDMGVITNVFEAHIEFFGSIETIA</sequence>
<dbReference type="GO" id="GO:0005524">
    <property type="term" value="F:ATP binding"/>
    <property type="evidence" value="ECO:0007669"/>
    <property type="project" value="UniProtKB-KW"/>
</dbReference>
<dbReference type="SUPFAM" id="SSF63418">
    <property type="entry name" value="MurE/MurF N-terminal domain"/>
    <property type="match status" value="1"/>
</dbReference>
<dbReference type="InterPro" id="IPR036565">
    <property type="entry name" value="Mur-like_cat_sf"/>
</dbReference>
<dbReference type="InterPro" id="IPR013221">
    <property type="entry name" value="Mur_ligase_cen"/>
</dbReference>
<dbReference type="Pfam" id="PF08245">
    <property type="entry name" value="Mur_ligase_M"/>
    <property type="match status" value="1"/>
</dbReference>
<dbReference type="GO" id="GO:0016881">
    <property type="term" value="F:acid-amino acid ligase activity"/>
    <property type="evidence" value="ECO:0007669"/>
    <property type="project" value="InterPro"/>
</dbReference>
<dbReference type="Gene3D" id="3.40.1190.10">
    <property type="entry name" value="Mur-like, catalytic domain"/>
    <property type="match status" value="1"/>
</dbReference>
<dbReference type="InterPro" id="IPR035911">
    <property type="entry name" value="MurE/MurF_N"/>
</dbReference>
<dbReference type="InterPro" id="IPR051046">
    <property type="entry name" value="MurCDEF_CellWall_CoF430Synth"/>
</dbReference>
<evidence type="ECO:0000256" key="3">
    <source>
        <dbReference type="ARBA" id="ARBA00022840"/>
    </source>
</evidence>
<evidence type="ECO:0000256" key="1">
    <source>
        <dbReference type="ARBA" id="ARBA00022598"/>
    </source>
</evidence>
<dbReference type="AlphaFoldDB" id="A0A382WK59"/>
<dbReference type="SUPFAM" id="SSF53623">
    <property type="entry name" value="MurD-like peptide ligases, catalytic domain"/>
    <property type="match status" value="1"/>
</dbReference>
<proteinExistence type="predicted"/>
<accession>A0A382WK59</accession>
<dbReference type="Gene3D" id="3.40.1390.10">
    <property type="entry name" value="MurE/MurF, N-terminal domain"/>
    <property type="match status" value="1"/>
</dbReference>
<feature type="domain" description="Mur ligase central" evidence="4">
    <location>
        <begin position="63"/>
        <end position="157"/>
    </location>
</feature>
<gene>
    <name evidence="5" type="ORF">METZ01_LOCUS411352</name>
</gene>
<protein>
    <recommendedName>
        <fullName evidence="4">Mur ligase central domain-containing protein</fullName>
    </recommendedName>
</protein>
<keyword evidence="2" id="KW-0547">Nucleotide-binding</keyword>
<dbReference type="PANTHER" id="PTHR43024">
    <property type="entry name" value="UDP-N-ACETYLMURAMOYL-TRIPEPTIDE--D-ALANYL-D-ALANINE LIGASE"/>
    <property type="match status" value="1"/>
</dbReference>
<dbReference type="PANTHER" id="PTHR43024:SF1">
    <property type="entry name" value="UDP-N-ACETYLMURAMOYL-TRIPEPTIDE--D-ALANYL-D-ALANINE LIGASE"/>
    <property type="match status" value="1"/>
</dbReference>
<evidence type="ECO:0000256" key="2">
    <source>
        <dbReference type="ARBA" id="ARBA00022741"/>
    </source>
</evidence>
<name>A0A382WK59_9ZZZZ</name>
<keyword evidence="3" id="KW-0067">ATP-binding</keyword>
<feature type="non-terminal residue" evidence="5">
    <location>
        <position position="157"/>
    </location>
</feature>
<evidence type="ECO:0000313" key="5">
    <source>
        <dbReference type="EMBL" id="SVD58498.1"/>
    </source>
</evidence>
<reference evidence="5" key="1">
    <citation type="submission" date="2018-05" db="EMBL/GenBank/DDBJ databases">
        <authorList>
            <person name="Lanie J.A."/>
            <person name="Ng W.-L."/>
            <person name="Kazmierczak K.M."/>
            <person name="Andrzejewski T.M."/>
            <person name="Davidsen T.M."/>
            <person name="Wayne K.J."/>
            <person name="Tettelin H."/>
            <person name="Glass J.I."/>
            <person name="Rusch D."/>
            <person name="Podicherti R."/>
            <person name="Tsui H.-C.T."/>
            <person name="Winkler M.E."/>
        </authorList>
    </citation>
    <scope>NUCLEOTIDE SEQUENCE</scope>
</reference>
<keyword evidence="1" id="KW-0436">Ligase</keyword>
<organism evidence="5">
    <name type="scientific">marine metagenome</name>
    <dbReference type="NCBI Taxonomy" id="408172"/>
    <lineage>
        <taxon>unclassified sequences</taxon>
        <taxon>metagenomes</taxon>
        <taxon>ecological metagenomes</taxon>
    </lineage>
</organism>
<evidence type="ECO:0000259" key="4">
    <source>
        <dbReference type="Pfam" id="PF08245"/>
    </source>
</evidence>